<evidence type="ECO:0000313" key="3">
    <source>
        <dbReference type="Proteomes" id="UP001058974"/>
    </source>
</evidence>
<dbReference type="Proteomes" id="UP001058974">
    <property type="component" value="Chromosome 5"/>
</dbReference>
<evidence type="ECO:0000313" key="2">
    <source>
        <dbReference type="EMBL" id="KAI5413684.1"/>
    </source>
</evidence>
<name>A0A9D4X2T0_PEA</name>
<accession>A0A9D4X2T0</accession>
<dbReference type="Gramene" id="Psat05G0801500-T1">
    <property type="protein sequence ID" value="KAI5413684.1"/>
    <property type="gene ID" value="KIW84_058015"/>
</dbReference>
<sequence length="205" mass="22908">MRRRSQMGDKIDVLEVHMGDVQATLQSLAQQMQHWGLILSEFSKQIGHKRVNPTSENSMGGSSQDESRLSSKKVKLPMFEGNDPMAWIARVEIYFDVQNTTDAMHVKLDVEEELKAEDEDGKRISGKKGVLDHMGQNDWDGLFQKGWSGLNQIDPIHSPNSGWSNPAQKTGSNGSNTISMTSLASTRRKEDNDAHTGLLEKWKGV</sequence>
<evidence type="ECO:0000256" key="1">
    <source>
        <dbReference type="SAM" id="MobiDB-lite"/>
    </source>
</evidence>
<feature type="region of interest" description="Disordered" evidence="1">
    <location>
        <begin position="155"/>
        <end position="205"/>
    </location>
</feature>
<dbReference type="AlphaFoldDB" id="A0A9D4X2T0"/>
<feature type="region of interest" description="Disordered" evidence="1">
    <location>
        <begin position="50"/>
        <end position="71"/>
    </location>
</feature>
<comment type="caution">
    <text evidence="2">The sequence shown here is derived from an EMBL/GenBank/DDBJ whole genome shotgun (WGS) entry which is preliminary data.</text>
</comment>
<dbReference type="EMBL" id="JAMSHJ010000005">
    <property type="protein sequence ID" value="KAI5413684.1"/>
    <property type="molecule type" value="Genomic_DNA"/>
</dbReference>
<protein>
    <submittedName>
        <fullName evidence="2">Uncharacterized protein</fullName>
    </submittedName>
</protein>
<gene>
    <name evidence="2" type="ORF">KIW84_058015</name>
</gene>
<reference evidence="2 3" key="1">
    <citation type="journal article" date="2022" name="Nat. Genet.">
        <title>Improved pea reference genome and pan-genome highlight genomic features and evolutionary characteristics.</title>
        <authorList>
            <person name="Yang T."/>
            <person name="Liu R."/>
            <person name="Luo Y."/>
            <person name="Hu S."/>
            <person name="Wang D."/>
            <person name="Wang C."/>
            <person name="Pandey M.K."/>
            <person name="Ge S."/>
            <person name="Xu Q."/>
            <person name="Li N."/>
            <person name="Li G."/>
            <person name="Huang Y."/>
            <person name="Saxena R.K."/>
            <person name="Ji Y."/>
            <person name="Li M."/>
            <person name="Yan X."/>
            <person name="He Y."/>
            <person name="Liu Y."/>
            <person name="Wang X."/>
            <person name="Xiang C."/>
            <person name="Varshney R.K."/>
            <person name="Ding H."/>
            <person name="Gao S."/>
            <person name="Zong X."/>
        </authorList>
    </citation>
    <scope>NUCLEOTIDE SEQUENCE [LARGE SCALE GENOMIC DNA]</scope>
    <source>
        <strain evidence="2 3">cv. Zhongwan 6</strain>
    </source>
</reference>
<feature type="compositionally biased region" description="Polar residues" evidence="1">
    <location>
        <begin position="158"/>
        <end position="185"/>
    </location>
</feature>
<proteinExistence type="predicted"/>
<feature type="compositionally biased region" description="Basic and acidic residues" evidence="1">
    <location>
        <begin position="187"/>
        <end position="205"/>
    </location>
</feature>
<feature type="compositionally biased region" description="Polar residues" evidence="1">
    <location>
        <begin position="52"/>
        <end position="64"/>
    </location>
</feature>
<organism evidence="2 3">
    <name type="scientific">Pisum sativum</name>
    <name type="common">Garden pea</name>
    <name type="synonym">Lathyrus oleraceus</name>
    <dbReference type="NCBI Taxonomy" id="3888"/>
    <lineage>
        <taxon>Eukaryota</taxon>
        <taxon>Viridiplantae</taxon>
        <taxon>Streptophyta</taxon>
        <taxon>Embryophyta</taxon>
        <taxon>Tracheophyta</taxon>
        <taxon>Spermatophyta</taxon>
        <taxon>Magnoliopsida</taxon>
        <taxon>eudicotyledons</taxon>
        <taxon>Gunneridae</taxon>
        <taxon>Pentapetalae</taxon>
        <taxon>rosids</taxon>
        <taxon>fabids</taxon>
        <taxon>Fabales</taxon>
        <taxon>Fabaceae</taxon>
        <taxon>Papilionoideae</taxon>
        <taxon>50 kb inversion clade</taxon>
        <taxon>NPAAA clade</taxon>
        <taxon>Hologalegina</taxon>
        <taxon>IRL clade</taxon>
        <taxon>Fabeae</taxon>
        <taxon>Lathyrus</taxon>
    </lineage>
</organism>
<keyword evidence="3" id="KW-1185">Reference proteome</keyword>